<feature type="transmembrane region" description="Helical" evidence="12">
    <location>
        <begin position="6"/>
        <end position="26"/>
    </location>
</feature>
<dbReference type="GO" id="GO:0005886">
    <property type="term" value="C:plasma membrane"/>
    <property type="evidence" value="ECO:0007669"/>
    <property type="project" value="UniProtKB-SubCell"/>
</dbReference>
<keyword evidence="9 12" id="KW-0201">Cytochrome c-type biogenesis</keyword>
<dbReference type="NCBIfam" id="TIGR03141">
    <property type="entry name" value="cytochro_ccmD"/>
    <property type="match status" value="1"/>
</dbReference>
<comment type="subcellular location">
    <subcellularLocation>
        <location evidence="2 12">Cell inner membrane</location>
        <topology evidence="2 12">Single-pass membrane protein</topology>
    </subcellularLocation>
</comment>
<evidence type="ECO:0000256" key="5">
    <source>
        <dbReference type="ARBA" id="ARBA00022448"/>
    </source>
</evidence>
<dbReference type="EMBL" id="JMQM01000002">
    <property type="protein sequence ID" value="KFB08603.1"/>
    <property type="molecule type" value="Genomic_DNA"/>
</dbReference>
<evidence type="ECO:0000256" key="7">
    <source>
        <dbReference type="ARBA" id="ARBA00022519"/>
    </source>
</evidence>
<comment type="function">
    <text evidence="1 12">Required for the export of heme to the periplasm for the biogenesis of c-type cytochromes.</text>
</comment>
<evidence type="ECO:0000256" key="11">
    <source>
        <dbReference type="ARBA" id="ARBA00023136"/>
    </source>
</evidence>
<reference evidence="13 14" key="1">
    <citation type="submission" date="2014-05" db="EMBL/GenBank/DDBJ databases">
        <title>Draft Genome Sequence of Nitratireductor basaltis Strain UMTGB225, A Marine Bacterium Isolated from Green Barrel Tunicate.</title>
        <authorList>
            <person name="Gan H.Y."/>
        </authorList>
    </citation>
    <scope>NUCLEOTIDE SEQUENCE [LARGE SCALE GENOMIC DNA]</scope>
    <source>
        <strain evidence="13 14">UMTGB225</strain>
    </source>
</reference>
<dbReference type="eggNOG" id="ENOG5033CGS">
    <property type="taxonomic scope" value="Bacteria"/>
</dbReference>
<evidence type="ECO:0000256" key="6">
    <source>
        <dbReference type="ARBA" id="ARBA00022475"/>
    </source>
</evidence>
<dbReference type="RefSeq" id="WP_036485559.1">
    <property type="nucleotide sequence ID" value="NZ_JMQM01000002.1"/>
</dbReference>
<evidence type="ECO:0000256" key="3">
    <source>
        <dbReference type="ARBA" id="ARBA00008741"/>
    </source>
</evidence>
<dbReference type="GO" id="GO:0017004">
    <property type="term" value="P:cytochrome complex assembly"/>
    <property type="evidence" value="ECO:0007669"/>
    <property type="project" value="UniProtKB-KW"/>
</dbReference>
<keyword evidence="7 12" id="KW-0997">Cell inner membrane</keyword>
<evidence type="ECO:0000256" key="1">
    <source>
        <dbReference type="ARBA" id="ARBA00002442"/>
    </source>
</evidence>
<dbReference type="PATRIC" id="fig|472175.3.peg.2850"/>
<keyword evidence="8 12" id="KW-0812">Transmembrane</keyword>
<keyword evidence="14" id="KW-1185">Reference proteome</keyword>
<dbReference type="Pfam" id="PF04995">
    <property type="entry name" value="CcmD"/>
    <property type="match status" value="1"/>
</dbReference>
<evidence type="ECO:0000313" key="14">
    <source>
        <dbReference type="Proteomes" id="UP000053675"/>
    </source>
</evidence>
<dbReference type="AlphaFoldDB" id="A0A084U6L7"/>
<sequence length="55" mass="6125">MSHAAYVALAYGAAVLLIGGLVVWIITDQRARKREIAELEARGVHRRARRKGEQP</sequence>
<dbReference type="Proteomes" id="UP000053675">
    <property type="component" value="Unassembled WGS sequence"/>
</dbReference>
<comment type="similarity">
    <text evidence="3 12">Belongs to the CcmD/CycX/HelD family.</text>
</comment>
<evidence type="ECO:0000256" key="9">
    <source>
        <dbReference type="ARBA" id="ARBA00022748"/>
    </source>
</evidence>
<evidence type="ECO:0000256" key="4">
    <source>
        <dbReference type="ARBA" id="ARBA00016461"/>
    </source>
</evidence>
<name>A0A084U6L7_9HYPH</name>
<keyword evidence="10 12" id="KW-1133">Transmembrane helix</keyword>
<comment type="caution">
    <text evidence="13">The sequence shown here is derived from an EMBL/GenBank/DDBJ whole genome shotgun (WGS) entry which is preliminary data.</text>
</comment>
<proteinExistence type="inferred from homology"/>
<dbReference type="InterPro" id="IPR007078">
    <property type="entry name" value="Haem_export_protD_CcmD"/>
</dbReference>
<dbReference type="OrthoDB" id="9811628at2"/>
<keyword evidence="11 12" id="KW-0472">Membrane</keyword>
<dbReference type="GO" id="GO:0015886">
    <property type="term" value="P:heme transport"/>
    <property type="evidence" value="ECO:0007669"/>
    <property type="project" value="InterPro"/>
</dbReference>
<protein>
    <recommendedName>
        <fullName evidence="4 12">Heme exporter protein D</fullName>
    </recommendedName>
</protein>
<evidence type="ECO:0000256" key="12">
    <source>
        <dbReference type="RuleBase" id="RU363101"/>
    </source>
</evidence>
<keyword evidence="5 12" id="KW-0813">Transport</keyword>
<evidence type="ECO:0000256" key="10">
    <source>
        <dbReference type="ARBA" id="ARBA00022989"/>
    </source>
</evidence>
<keyword evidence="6 12" id="KW-1003">Cell membrane</keyword>
<evidence type="ECO:0000256" key="2">
    <source>
        <dbReference type="ARBA" id="ARBA00004377"/>
    </source>
</evidence>
<gene>
    <name evidence="13" type="ORF">EL18_02856</name>
</gene>
<dbReference type="STRING" id="472175.EL18_02856"/>
<accession>A0A084U6L7</accession>
<organism evidence="13 14">
    <name type="scientific">Nitratireductor basaltis</name>
    <dbReference type="NCBI Taxonomy" id="472175"/>
    <lineage>
        <taxon>Bacteria</taxon>
        <taxon>Pseudomonadati</taxon>
        <taxon>Pseudomonadota</taxon>
        <taxon>Alphaproteobacteria</taxon>
        <taxon>Hyphomicrobiales</taxon>
        <taxon>Phyllobacteriaceae</taxon>
        <taxon>Nitratireductor</taxon>
    </lineage>
</organism>
<evidence type="ECO:0000313" key="13">
    <source>
        <dbReference type="EMBL" id="KFB08603.1"/>
    </source>
</evidence>
<evidence type="ECO:0000256" key="8">
    <source>
        <dbReference type="ARBA" id="ARBA00022692"/>
    </source>
</evidence>